<dbReference type="PANTHER" id="PTHR45725:SF1">
    <property type="entry name" value="DISHEVELLED ASSOCIATED ACTIVATOR OF MORPHOGENESIS, ISOFORM D"/>
    <property type="match status" value="1"/>
</dbReference>
<dbReference type="PANTHER" id="PTHR45725">
    <property type="entry name" value="FORMIN HOMOLOGY 2 FAMILY MEMBER"/>
    <property type="match status" value="1"/>
</dbReference>
<evidence type="ECO:0000313" key="2">
    <source>
        <dbReference type="EMBL" id="KOO31340.1"/>
    </source>
</evidence>
<sequence length="1906" mass="204780">MLSEDGAFSDNGDEFDQEEDLAAMAAEAAALRSEAAAEADSAENAASTAEIARLRFLAAEAALADEAAATAKAAGPSATLQTIPSSVDVRDQPPPPKRPPKKPTPTPPPSEPPARRVPRKVRVEAPVEAPAASKSLLPEAPKVVSSRRVLDGEGDWQRALTQRIDTPARRSRVGLRAEPLSLARMIWRSVPDGIKKRRKEEREQVVEQALNMALRLGGFYAANAAGAGAGAGAGADEGGVEGAAAHNATHGAAHGAAHGAVALPSNVVRAAAECLTALRRTGVAIVEALLSWQAAVAAASRRTHEHRHALEQRRQRLLGEKRSLHALRQRRLRAAARDYGDVSIAESQPPPRRQKASAADGDAPTAPAAAGKFPGLRPAAAAQQSVGLSRLRSDLSGGGSGGCGGKDKEREGWGGVSFSSYTLHYATAAPGSMQRSREAAGLWDGHDYLLKLLSDVWRLPLPSMSDPFALRWFEPGSPFAPTTEELPRLRAAETALHRLVTAKQAAALSAVEVGVALRLQRLPERTPFGAPAEVVAEAAAAANWRVLASVFYGDEGVAGFMQRKRHQWRAERAAAMCQMSYRRTALLRRVRMRMRAKEEAAARVVQYYYKNKLLVGGLALKLVNLAHAQMEKERERRAAELVRRRQEERLRLGERAAAEKRERRLRALRSALREYAAGDFLTRVMRGALSRMVKRRLKLKQSAFLRNFSADGTGHALNYIVKFQRRVRLWLAHNELFQSLYEEHRHALLMQRTAPEHHALEAFLDAREPGVARAFEAAHAAVATSRPRLRELMQAQLRVSRGQGELAGLLQIEEIEGQRGGLPLPSGGVPEAKRLVAAASSKIEAASRHAETAMAELEALAKPSEVQGRRDRASRLAARMPSLRAEATEAMHHLPVHHELLGVLAAATGERHVLALVRQRCQWRRWGMARMERITALTVLRGTRAPAKQYAALQRTQAEARGMASVLDALAPCTRSPPCSLVLRPAGLSSLPPTTTAASLLAAIREHLLPDLAEACGVHASRFERLDVAFGSGGSAEMGELGLELLAQDGAIDFGIRIHHEEGSSSRDSTSLLHQLHKELPYGEVPMRRLARALRMHPAQRLEFRVVSTDEPPVQRVNVRRVLSEQLEGCKAEAQAARSALDDAIVAKRNEASRLLPGCLGMRTKPIKLRLATAKGAQKQCEGLLKLVPERASDDDETLQFEWLPSVIAEAREKVDAALSECEGPLGRLLPCVEQREAGKRALSEVTLAMSVLSAVKSLPVEPPLENAGKLITEELHGAFYQHRDLVYARRTLACAISHFAAKLTFTVAGLVPKAGGNDVIGEVASSPIGARRASAVVMAGGPGGGLGGKGFVGPFGGKGGGVGRSGPKTPSVVVGAKRTAGAGGGLRVLDPEGSLARVKATMLLTPNPSLWTPPKATRVLGFEPERSGRRAQYDADRASAGVEEGASANEAAPVTSLITPERVVEMCATLGIALGGGEPEYHLAWLAVEALAAPLPPLWRRLERPKSATESAVSGAEAHPGRAPPSPSPLLKPRQPAATALVGGTTTLARSPVGGAVHGSAEMQSQIPSQMQAAGLASPRHASRALEWDLSYDQPPLAGRGTDDQYYYEHTVSGALLAEHPLLPVFAQMVASERRRRDKPRPWTSVEDWMLFAGENETIVFFSLASRTRTREVPAELLTEQQRLIDFRSGAATGAPMPGAVSGARAAPPSQATLARARKEMALGRRPSLREEHTEYGVLGGVQGVGGGSVVGGCSAAVRAAAKQKSAELTKASHHFRHASLQVRPRGLPEVLVAASRLKVDIFAQPAMLWLCDAILATDYLPIAWTKHSQRRDVLERMGSQQTDAQGLELFLGQLSAADRLRFTALGEVPKYHHALLQASTEQHPLEAVAKDVERYLCAAPGRAA</sequence>
<feature type="compositionally biased region" description="Low complexity" evidence="1">
    <location>
        <begin position="66"/>
        <end position="78"/>
    </location>
</feature>
<gene>
    <name evidence="2" type="ORF">Ctob_005487</name>
</gene>
<feature type="compositionally biased region" description="Polar residues" evidence="1">
    <location>
        <begin position="1563"/>
        <end position="1573"/>
    </location>
</feature>
<accession>A0A0M0JXQ1</accession>
<comment type="caution">
    <text evidence="2">The sequence shown here is derived from an EMBL/GenBank/DDBJ whole genome shotgun (WGS) entry which is preliminary data.</text>
</comment>
<feature type="region of interest" description="Disordered" evidence="1">
    <location>
        <begin position="1550"/>
        <end position="1579"/>
    </location>
</feature>
<feature type="region of interest" description="Disordered" evidence="1">
    <location>
        <begin position="339"/>
        <end position="409"/>
    </location>
</feature>
<dbReference type="InterPro" id="IPR051425">
    <property type="entry name" value="Formin_Homology"/>
</dbReference>
<feature type="region of interest" description="Disordered" evidence="1">
    <location>
        <begin position="1510"/>
        <end position="1538"/>
    </location>
</feature>
<feature type="compositionally biased region" description="Pro residues" evidence="1">
    <location>
        <begin position="92"/>
        <end position="112"/>
    </location>
</feature>
<feature type="compositionally biased region" description="Low complexity" evidence="1">
    <location>
        <begin position="356"/>
        <end position="371"/>
    </location>
</feature>
<dbReference type="EMBL" id="JWZX01002036">
    <property type="protein sequence ID" value="KOO31340.1"/>
    <property type="molecule type" value="Genomic_DNA"/>
</dbReference>
<organism evidence="2 3">
    <name type="scientific">Chrysochromulina tobinii</name>
    <dbReference type="NCBI Taxonomy" id="1460289"/>
    <lineage>
        <taxon>Eukaryota</taxon>
        <taxon>Haptista</taxon>
        <taxon>Haptophyta</taxon>
        <taxon>Prymnesiophyceae</taxon>
        <taxon>Prymnesiales</taxon>
        <taxon>Chrysochromulinaceae</taxon>
        <taxon>Chrysochromulina</taxon>
    </lineage>
</organism>
<feature type="region of interest" description="Disordered" evidence="1">
    <location>
        <begin position="66"/>
        <end position="121"/>
    </location>
</feature>
<reference evidence="3" key="1">
    <citation type="journal article" date="2015" name="PLoS Genet.">
        <title>Genome Sequence and Transcriptome Analyses of Chrysochromulina tobin: Metabolic Tools for Enhanced Algal Fitness in the Prominent Order Prymnesiales (Haptophyceae).</title>
        <authorList>
            <person name="Hovde B.T."/>
            <person name="Deodato C.R."/>
            <person name="Hunsperger H.M."/>
            <person name="Ryken S.A."/>
            <person name="Yost W."/>
            <person name="Jha R.K."/>
            <person name="Patterson J."/>
            <person name="Monnat R.J. Jr."/>
            <person name="Barlow S.B."/>
            <person name="Starkenburg S.R."/>
            <person name="Cattolico R.A."/>
        </authorList>
    </citation>
    <scope>NUCLEOTIDE SEQUENCE</scope>
    <source>
        <strain evidence="3">CCMP291</strain>
    </source>
</reference>
<name>A0A0M0JXQ1_9EUKA</name>
<keyword evidence="3" id="KW-1185">Reference proteome</keyword>
<proteinExistence type="predicted"/>
<protein>
    <submittedName>
        <fullName evidence="2">Uncharacterized protein</fullName>
    </submittedName>
</protein>
<dbReference type="Proteomes" id="UP000037460">
    <property type="component" value="Unassembled WGS sequence"/>
</dbReference>
<evidence type="ECO:0000313" key="3">
    <source>
        <dbReference type="Proteomes" id="UP000037460"/>
    </source>
</evidence>
<evidence type="ECO:0000256" key="1">
    <source>
        <dbReference type="SAM" id="MobiDB-lite"/>
    </source>
</evidence>